<feature type="compositionally biased region" description="Low complexity" evidence="1">
    <location>
        <begin position="59"/>
        <end position="71"/>
    </location>
</feature>
<evidence type="ECO:0000256" key="1">
    <source>
        <dbReference type="SAM" id="MobiDB-lite"/>
    </source>
</evidence>
<feature type="compositionally biased region" description="Basic and acidic residues" evidence="1">
    <location>
        <begin position="45"/>
        <end position="58"/>
    </location>
</feature>
<accession>A4CP58</accession>
<gene>
    <name evidence="2" type="ordered locus">RB2501_01326</name>
</gene>
<evidence type="ECO:0000313" key="3">
    <source>
        <dbReference type="Proteomes" id="UP000009049"/>
    </source>
</evidence>
<dbReference type="HOGENOM" id="CLU_2737498_0_0_10"/>
<dbReference type="RefSeq" id="WP_015755462.1">
    <property type="nucleotide sequence ID" value="NC_013222.1"/>
</dbReference>
<dbReference type="STRING" id="313596.RB2501_01326"/>
<reference evidence="2 3" key="1">
    <citation type="journal article" date="2009" name="J. Bacteriol.">
        <title>Complete genome sequence of Robiginitalea biformata HTCC2501.</title>
        <authorList>
            <person name="Oh H.M."/>
            <person name="Giovannoni S.J."/>
            <person name="Lee K."/>
            <person name="Ferriera S."/>
            <person name="Johnson J."/>
            <person name="Cho J.C."/>
        </authorList>
    </citation>
    <scope>NUCLEOTIDE SEQUENCE [LARGE SCALE GENOMIC DNA]</scope>
    <source>
        <strain evidence="3">ATCC BAA-864 / HTCC2501 / KCTC 12146</strain>
    </source>
</reference>
<name>A4CP58_ROBBH</name>
<dbReference type="Proteomes" id="UP000009049">
    <property type="component" value="Chromosome"/>
</dbReference>
<evidence type="ECO:0000313" key="2">
    <source>
        <dbReference type="EMBL" id="EAR14675.1"/>
    </source>
</evidence>
<feature type="region of interest" description="Disordered" evidence="1">
    <location>
        <begin position="45"/>
        <end position="71"/>
    </location>
</feature>
<dbReference type="AlphaFoldDB" id="A4CP58"/>
<keyword evidence="3" id="KW-1185">Reference proteome</keyword>
<dbReference type="EMBL" id="CP001712">
    <property type="protein sequence ID" value="EAR14675.1"/>
    <property type="molecule type" value="Genomic_DNA"/>
</dbReference>
<dbReference type="KEGG" id="rbi:RB2501_01326"/>
<sequence>MSDTSKYQFGKSVLKKSAGDFKTFVKDRYPKLSEKDVSSLVEKHYGKDEGAEKLEESGKSAASTSKGSGSK</sequence>
<organism evidence="2 3">
    <name type="scientific">Robiginitalea biformata (strain ATCC BAA-864 / DSM 15991 / KCTC 12146 / HTCC2501)</name>
    <dbReference type="NCBI Taxonomy" id="313596"/>
    <lineage>
        <taxon>Bacteria</taxon>
        <taxon>Pseudomonadati</taxon>
        <taxon>Bacteroidota</taxon>
        <taxon>Flavobacteriia</taxon>
        <taxon>Flavobacteriales</taxon>
        <taxon>Flavobacteriaceae</taxon>
        <taxon>Robiginitalea</taxon>
    </lineage>
</organism>
<protein>
    <submittedName>
        <fullName evidence="2">Uncharacterized protein</fullName>
    </submittedName>
</protein>
<proteinExistence type="predicted"/>